<dbReference type="EMBL" id="BDSP01000284">
    <property type="protein sequence ID" value="GAX28970.1"/>
    <property type="molecule type" value="Genomic_DNA"/>
</dbReference>
<evidence type="ECO:0000256" key="4">
    <source>
        <dbReference type="ARBA" id="ARBA00023136"/>
    </source>
</evidence>
<evidence type="ECO:0000256" key="2">
    <source>
        <dbReference type="ARBA" id="ARBA00022737"/>
    </source>
</evidence>
<feature type="compositionally biased region" description="Low complexity" evidence="5">
    <location>
        <begin position="260"/>
        <end position="275"/>
    </location>
</feature>
<feature type="compositionally biased region" description="Acidic residues" evidence="5">
    <location>
        <begin position="292"/>
        <end position="309"/>
    </location>
</feature>
<feature type="compositionally biased region" description="Acidic residues" evidence="5">
    <location>
        <begin position="14"/>
        <end position="27"/>
    </location>
</feature>
<evidence type="ECO:0000259" key="6">
    <source>
        <dbReference type="PROSITE" id="PS51865"/>
    </source>
</evidence>
<proteinExistence type="predicted"/>
<feature type="compositionally biased region" description="Low complexity" evidence="5">
    <location>
        <begin position="320"/>
        <end position="346"/>
    </location>
</feature>
<dbReference type="SUPFAM" id="SSF50156">
    <property type="entry name" value="PDZ domain-like"/>
    <property type="match status" value="1"/>
</dbReference>
<dbReference type="GO" id="GO:0000139">
    <property type="term" value="C:Golgi membrane"/>
    <property type="evidence" value="ECO:0007669"/>
    <property type="project" value="UniProtKB-SubCell"/>
</dbReference>
<evidence type="ECO:0000313" key="7">
    <source>
        <dbReference type="EMBL" id="GAX28970.1"/>
    </source>
</evidence>
<dbReference type="PROSITE" id="PS51865">
    <property type="entry name" value="PDZ_GRASP"/>
    <property type="match status" value="2"/>
</dbReference>
<organism evidence="7 8">
    <name type="scientific">Fistulifera solaris</name>
    <name type="common">Oleaginous diatom</name>
    <dbReference type="NCBI Taxonomy" id="1519565"/>
    <lineage>
        <taxon>Eukaryota</taxon>
        <taxon>Sar</taxon>
        <taxon>Stramenopiles</taxon>
        <taxon>Ochrophyta</taxon>
        <taxon>Bacillariophyta</taxon>
        <taxon>Bacillariophyceae</taxon>
        <taxon>Bacillariophycidae</taxon>
        <taxon>Naviculales</taxon>
        <taxon>Naviculaceae</taxon>
        <taxon>Fistulifera</taxon>
    </lineage>
</organism>
<comment type="subcellular location">
    <subcellularLocation>
        <location evidence="1">Golgi apparatus membrane</location>
    </subcellularLocation>
</comment>
<dbReference type="OrthoDB" id="3318at2759"/>
<dbReference type="Proteomes" id="UP000198406">
    <property type="component" value="Unassembled WGS sequence"/>
</dbReference>
<evidence type="ECO:0000256" key="5">
    <source>
        <dbReference type="SAM" id="MobiDB-lite"/>
    </source>
</evidence>
<dbReference type="Gene3D" id="2.30.42.10">
    <property type="match status" value="2"/>
</dbReference>
<feature type="compositionally biased region" description="Pro residues" evidence="5">
    <location>
        <begin position="362"/>
        <end position="372"/>
    </location>
</feature>
<dbReference type="PANTHER" id="PTHR12893">
    <property type="entry name" value="GOLGI REASSEMBLY STACKING PROTEIN GRASP"/>
    <property type="match status" value="1"/>
</dbReference>
<evidence type="ECO:0000256" key="3">
    <source>
        <dbReference type="ARBA" id="ARBA00023034"/>
    </source>
</evidence>
<comment type="caution">
    <text evidence="7">The sequence shown here is derived from an EMBL/GenBank/DDBJ whole genome shotgun (WGS) entry which is preliminary data.</text>
</comment>
<sequence length="372" mass="40430">MGNAQGSAAYQDVNDNENDFHDDDDDALDPFDGIDTIGYRVLGVQPNSPASKAGLVSFLDFLVGAQGQMLLGSGEGLQPGEEYNDVDLPALLNEYKEKPMEFLVYNIKSQQARLVELTPSDQWGGAGLLGVTIRLDNYAGAEDRLVRILTVEPQSPAAIAGLVPFKDFLLGTTHQTLNSSAELATLLRQHEDHVVELYVYNTDSDMVRVVALMPTLEWGGKGLLGAEVGTGYLHRLPSSARTTEGTSVERKVRYVGVLPTPTTSQSQQAQSPETTVAPTRTLLEVEPQLEMEVDHGEDDESEESAEEVEIPQKQPPPPETRTTTTQPAVVEPIRTTSVTTTTTSTSEAEALFQRPPSQSALPFPPPPKMHYT</sequence>
<keyword evidence="4" id="KW-0472">Membrane</keyword>
<keyword evidence="3" id="KW-0333">Golgi apparatus</keyword>
<feature type="region of interest" description="Disordered" evidence="5">
    <location>
        <begin position="260"/>
        <end position="279"/>
    </location>
</feature>
<feature type="domain" description="PDZ GRASP-type" evidence="6">
    <location>
        <begin position="144"/>
        <end position="233"/>
    </location>
</feature>
<evidence type="ECO:0000256" key="1">
    <source>
        <dbReference type="ARBA" id="ARBA00004394"/>
    </source>
</evidence>
<dbReference type="AlphaFoldDB" id="A0A1Z5KRM1"/>
<dbReference type="PANTHER" id="PTHR12893:SF0">
    <property type="entry name" value="GRASP65"/>
    <property type="match status" value="1"/>
</dbReference>
<feature type="region of interest" description="Disordered" evidence="5">
    <location>
        <begin position="1"/>
        <end position="27"/>
    </location>
</feature>
<dbReference type="GO" id="GO:0007030">
    <property type="term" value="P:Golgi organization"/>
    <property type="evidence" value="ECO:0007669"/>
    <property type="project" value="TreeGrafter"/>
</dbReference>
<dbReference type="InParanoid" id="A0A1Z5KRM1"/>
<evidence type="ECO:0000313" key="8">
    <source>
        <dbReference type="Proteomes" id="UP000198406"/>
    </source>
</evidence>
<reference evidence="7 8" key="1">
    <citation type="journal article" date="2015" name="Plant Cell">
        <title>Oil accumulation by the oleaginous diatom Fistulifera solaris as revealed by the genome and transcriptome.</title>
        <authorList>
            <person name="Tanaka T."/>
            <person name="Maeda Y."/>
            <person name="Veluchamy A."/>
            <person name="Tanaka M."/>
            <person name="Abida H."/>
            <person name="Marechal E."/>
            <person name="Bowler C."/>
            <person name="Muto M."/>
            <person name="Sunaga Y."/>
            <person name="Tanaka M."/>
            <person name="Yoshino T."/>
            <person name="Taniguchi T."/>
            <person name="Fukuda Y."/>
            <person name="Nemoto M."/>
            <person name="Matsumoto M."/>
            <person name="Wong P.S."/>
            <person name="Aburatani S."/>
            <person name="Fujibuchi W."/>
        </authorList>
    </citation>
    <scope>NUCLEOTIDE SEQUENCE [LARGE SCALE GENOMIC DNA]</scope>
    <source>
        <strain evidence="7 8">JPCC DA0580</strain>
    </source>
</reference>
<accession>A0A1Z5KRM1</accession>
<keyword evidence="8" id="KW-1185">Reference proteome</keyword>
<feature type="domain" description="PDZ GRASP-type" evidence="6">
    <location>
        <begin position="37"/>
        <end position="138"/>
    </location>
</feature>
<dbReference type="InterPro" id="IPR036034">
    <property type="entry name" value="PDZ_sf"/>
</dbReference>
<gene>
    <name evidence="7" type="ORF">FisN_1Hh032</name>
</gene>
<feature type="region of interest" description="Disordered" evidence="5">
    <location>
        <begin position="292"/>
        <end position="372"/>
    </location>
</feature>
<keyword evidence="2" id="KW-0677">Repeat</keyword>
<protein>
    <recommendedName>
        <fullName evidence="6">PDZ GRASP-type domain-containing protein</fullName>
    </recommendedName>
</protein>
<dbReference type="InterPro" id="IPR007583">
    <property type="entry name" value="GRASP55_65"/>
</dbReference>
<name>A0A1Z5KRM1_FISSO</name>
<dbReference type="InterPro" id="IPR024958">
    <property type="entry name" value="GRASP_PDZ"/>
</dbReference>
<dbReference type="Pfam" id="PF04495">
    <property type="entry name" value="GRASP55_65"/>
    <property type="match status" value="1"/>
</dbReference>